<name>A0A8J3EPX1_9PROT</name>
<dbReference type="Proteomes" id="UP000621856">
    <property type="component" value="Unassembled WGS sequence"/>
</dbReference>
<sequence>MSLIGTIADWRTWATARGDSAPADADDADATAALQRATDYIRYYYVSRFVSPYTEASDNVEEATYVAAGVELATPGFFSKTYTEGERKVLTGVDSIRWTVVERGSTARTGTLMMPTHSLIEAMLGNYLPNDNVTAPYIKRIGGRRDS</sequence>
<dbReference type="EMBL" id="BMGZ01000003">
    <property type="protein sequence ID" value="GGI00036.1"/>
    <property type="molecule type" value="Genomic_DNA"/>
</dbReference>
<dbReference type="Proteomes" id="UP000818603">
    <property type="component" value="Unassembled WGS sequence"/>
</dbReference>
<organism evidence="1 3">
    <name type="scientific">Aquisalinus luteolus</name>
    <dbReference type="NCBI Taxonomy" id="1566827"/>
    <lineage>
        <taxon>Bacteria</taxon>
        <taxon>Pseudomonadati</taxon>
        <taxon>Pseudomonadota</taxon>
        <taxon>Alphaproteobacteria</taxon>
        <taxon>Parvularculales</taxon>
        <taxon>Parvularculaceae</taxon>
        <taxon>Aquisalinus</taxon>
    </lineage>
</organism>
<evidence type="ECO:0000313" key="4">
    <source>
        <dbReference type="Proteomes" id="UP000818603"/>
    </source>
</evidence>
<reference evidence="1" key="1">
    <citation type="journal article" date="2014" name="Int. J. Syst. Evol. Microbiol.">
        <title>Complete genome sequence of Corynebacterium casei LMG S-19264T (=DSM 44701T), isolated from a smear-ripened cheese.</title>
        <authorList>
            <consortium name="US DOE Joint Genome Institute (JGI-PGF)"/>
            <person name="Walter F."/>
            <person name="Albersmeier A."/>
            <person name="Kalinowski J."/>
            <person name="Ruckert C."/>
        </authorList>
    </citation>
    <scope>NUCLEOTIDE SEQUENCE</scope>
    <source>
        <strain evidence="1">CGMCC 1.14984</strain>
    </source>
</reference>
<protein>
    <submittedName>
        <fullName evidence="1">Uncharacterized protein</fullName>
    </submittedName>
</protein>
<dbReference type="AlphaFoldDB" id="A0A8J3EPX1"/>
<gene>
    <name evidence="2" type="ORF">FF098_014800</name>
    <name evidence="1" type="ORF">GCM10011355_27380</name>
</gene>
<reference evidence="1" key="3">
    <citation type="submission" date="2020-09" db="EMBL/GenBank/DDBJ databases">
        <authorList>
            <person name="Sun Q."/>
            <person name="Zhou Y."/>
        </authorList>
    </citation>
    <scope>NUCLEOTIDE SEQUENCE</scope>
    <source>
        <strain evidence="1">CGMCC 1.14984</strain>
    </source>
</reference>
<reference evidence="2 4" key="2">
    <citation type="submission" date="2020-02" db="EMBL/GenBank/DDBJ databases">
        <title>Genome sequence of Parvularcula flava strain NH6-79.</title>
        <authorList>
            <person name="Abdul Karim M.H."/>
            <person name="Lam M.Q."/>
            <person name="Chen S.J."/>
            <person name="Yahya A."/>
            <person name="Shahir S."/>
            <person name="Shamsir M.S."/>
            <person name="Chong C.S."/>
        </authorList>
    </citation>
    <scope>NUCLEOTIDE SEQUENCE [LARGE SCALE GENOMIC DNA]</scope>
    <source>
        <strain evidence="2 4">NH6-79</strain>
    </source>
</reference>
<keyword evidence="4" id="KW-1185">Reference proteome</keyword>
<accession>A0A8J3EPX1</accession>
<evidence type="ECO:0000313" key="3">
    <source>
        <dbReference type="Proteomes" id="UP000621856"/>
    </source>
</evidence>
<proteinExistence type="predicted"/>
<dbReference type="RefSeq" id="WP_155141959.1">
    <property type="nucleotide sequence ID" value="NZ_BMGZ01000003.1"/>
</dbReference>
<evidence type="ECO:0000313" key="1">
    <source>
        <dbReference type="EMBL" id="GGI00036.1"/>
    </source>
</evidence>
<dbReference type="EMBL" id="VCJR02000003">
    <property type="protein sequence ID" value="NHK29187.1"/>
    <property type="molecule type" value="Genomic_DNA"/>
</dbReference>
<comment type="caution">
    <text evidence="1">The sequence shown here is derived from an EMBL/GenBank/DDBJ whole genome shotgun (WGS) entry which is preliminary data.</text>
</comment>
<evidence type="ECO:0000313" key="2">
    <source>
        <dbReference type="EMBL" id="NHK29187.1"/>
    </source>
</evidence>